<dbReference type="Gene3D" id="1.10.287.110">
    <property type="entry name" value="DnaJ domain"/>
    <property type="match status" value="1"/>
</dbReference>
<feature type="domain" description="J" evidence="1">
    <location>
        <begin position="242"/>
        <end position="300"/>
    </location>
</feature>
<accession>A0A2K9C238</accession>
<dbReference type="RefSeq" id="WP_027048106.1">
    <property type="nucleotide sequence ID" value="NZ_CP025257.1"/>
</dbReference>
<dbReference type="AlphaFoldDB" id="A0A2K9C238"/>
<dbReference type="KEGG" id="msyr:CXP39_01875"/>
<reference evidence="2 3" key="1">
    <citation type="submission" date="2017-12" db="EMBL/GenBank/DDBJ databases">
        <title>Mesoplasma syrphidae YJS, Complete Genome.</title>
        <authorList>
            <person name="Knight T.F."/>
            <person name="Citino T."/>
            <person name="Rubinstein R."/>
            <person name="Neuschaefer Z."/>
        </authorList>
    </citation>
    <scope>NUCLEOTIDE SEQUENCE [LARGE SCALE GENOMIC DNA]</scope>
    <source>
        <strain evidence="2 3">YJS</strain>
    </source>
</reference>
<evidence type="ECO:0000313" key="3">
    <source>
        <dbReference type="Proteomes" id="UP000233419"/>
    </source>
</evidence>
<proteinExistence type="predicted"/>
<dbReference type="Proteomes" id="UP000233419">
    <property type="component" value="Chromosome"/>
</dbReference>
<dbReference type="CDD" id="cd06257">
    <property type="entry name" value="DnaJ"/>
    <property type="match status" value="1"/>
</dbReference>
<dbReference type="Pfam" id="PF00226">
    <property type="entry name" value="DnaJ"/>
    <property type="match status" value="1"/>
</dbReference>
<dbReference type="InterPro" id="IPR050817">
    <property type="entry name" value="DjlA_DnaK_co-chaperone"/>
</dbReference>
<protein>
    <recommendedName>
        <fullName evidence="1">J domain-containing protein</fullName>
    </recommendedName>
</protein>
<dbReference type="SMART" id="SM00271">
    <property type="entry name" value="DnaJ"/>
    <property type="match status" value="1"/>
</dbReference>
<gene>
    <name evidence="2" type="ORF">CXP39_01875</name>
</gene>
<dbReference type="InterPro" id="IPR001623">
    <property type="entry name" value="DnaJ_domain"/>
</dbReference>
<name>A0A2K9C238_9MOLU</name>
<dbReference type="EMBL" id="CP025257">
    <property type="protein sequence ID" value="AUF83539.1"/>
    <property type="molecule type" value="Genomic_DNA"/>
</dbReference>
<dbReference type="SUPFAM" id="SSF46565">
    <property type="entry name" value="Chaperone J-domain"/>
    <property type="match status" value="1"/>
</dbReference>
<evidence type="ECO:0000259" key="1">
    <source>
        <dbReference type="PROSITE" id="PS50076"/>
    </source>
</evidence>
<evidence type="ECO:0000313" key="2">
    <source>
        <dbReference type="EMBL" id="AUF83539.1"/>
    </source>
</evidence>
<sequence>MEKSLSNDLVTEIMIFNKPLYEKKWVEYQNKLRNDKVLQQIANNVVLDQPCIKIENYMYTEYLTTYTGSSFYNTLSYIKTICSIQVFDNAKIELVGINSRLQTIINNGFAILEDSKSNLEVDSSFEDFLNDIQVELYQEFLVSLKNQLGNKIIPSILKTYLNSFVLEDELILKKHQLVVEKAFKIISSKTEIKTQELLKRIYGKYSLKNYFNQETNFNKKKRFDDFLNDNVLFNFNFEDQEIALKTLGLSIHATKSDIKKAYRELAIKYHPDNNHSDQAEIEMKRINIAYNLLKQNINEK</sequence>
<organism evidence="2 3">
    <name type="scientific">Mesoplasma syrphidae</name>
    <dbReference type="NCBI Taxonomy" id="225999"/>
    <lineage>
        <taxon>Bacteria</taxon>
        <taxon>Bacillati</taxon>
        <taxon>Mycoplasmatota</taxon>
        <taxon>Mollicutes</taxon>
        <taxon>Entomoplasmatales</taxon>
        <taxon>Entomoplasmataceae</taxon>
        <taxon>Mesoplasma</taxon>
    </lineage>
</organism>
<dbReference type="InterPro" id="IPR036869">
    <property type="entry name" value="J_dom_sf"/>
</dbReference>
<dbReference type="PROSITE" id="PS50076">
    <property type="entry name" value="DNAJ_2"/>
    <property type="match status" value="1"/>
</dbReference>
<dbReference type="PRINTS" id="PR00625">
    <property type="entry name" value="JDOMAIN"/>
</dbReference>
<dbReference type="OrthoDB" id="9779889at2"/>
<dbReference type="PANTHER" id="PTHR24074">
    <property type="entry name" value="CO-CHAPERONE PROTEIN DJLA"/>
    <property type="match status" value="1"/>
</dbReference>
<keyword evidence="3" id="KW-1185">Reference proteome</keyword>